<name>A0A317SPF9_9PEZI</name>
<keyword evidence="4" id="KW-1185">Reference proteome</keyword>
<feature type="chain" id="PRO_5016451277" evidence="2">
    <location>
        <begin position="18"/>
        <end position="139"/>
    </location>
</feature>
<reference evidence="3 4" key="1">
    <citation type="submission" date="2018-03" db="EMBL/GenBank/DDBJ databases">
        <title>Genomes of Pezizomycetes fungi and the evolution of truffles.</title>
        <authorList>
            <person name="Murat C."/>
            <person name="Payen T."/>
            <person name="Noel B."/>
            <person name="Kuo A."/>
            <person name="Martin F.M."/>
        </authorList>
    </citation>
    <scope>NUCLEOTIDE SEQUENCE [LARGE SCALE GENOMIC DNA]</scope>
    <source>
        <strain evidence="3">091103-1</strain>
    </source>
</reference>
<gene>
    <name evidence="3" type="ORF">C7212DRAFT_364120</name>
</gene>
<organism evidence="3 4">
    <name type="scientific">Tuber magnatum</name>
    <name type="common">white Piedmont truffle</name>
    <dbReference type="NCBI Taxonomy" id="42249"/>
    <lineage>
        <taxon>Eukaryota</taxon>
        <taxon>Fungi</taxon>
        <taxon>Dikarya</taxon>
        <taxon>Ascomycota</taxon>
        <taxon>Pezizomycotina</taxon>
        <taxon>Pezizomycetes</taxon>
        <taxon>Pezizales</taxon>
        <taxon>Tuberaceae</taxon>
        <taxon>Tuber</taxon>
    </lineage>
</organism>
<sequence>MHFSTSLLMLLPLTTWCTPNPQSVPPPTTATTAPSSPSSSPQSRSPTPPAPIPAPVGGSFTPQGKQEVIRANFMNYDNRNISAMVDFKCNPTQSSPELTDVETLSAHYLTNSTPSSHYPAAAWAPACRSGRRKMSALRS</sequence>
<comment type="caution">
    <text evidence="3">The sequence shown here is derived from an EMBL/GenBank/DDBJ whole genome shotgun (WGS) entry which is preliminary data.</text>
</comment>
<dbReference type="OrthoDB" id="10419705at2759"/>
<protein>
    <submittedName>
        <fullName evidence="3">Uncharacterized protein</fullName>
    </submittedName>
</protein>
<evidence type="ECO:0000256" key="1">
    <source>
        <dbReference type="SAM" id="MobiDB-lite"/>
    </source>
</evidence>
<feature type="signal peptide" evidence="2">
    <location>
        <begin position="1"/>
        <end position="17"/>
    </location>
</feature>
<keyword evidence="2" id="KW-0732">Signal</keyword>
<dbReference type="Proteomes" id="UP000246991">
    <property type="component" value="Unassembled WGS sequence"/>
</dbReference>
<evidence type="ECO:0000313" key="3">
    <source>
        <dbReference type="EMBL" id="PWW76309.1"/>
    </source>
</evidence>
<dbReference type="AlphaFoldDB" id="A0A317SPF9"/>
<evidence type="ECO:0000313" key="4">
    <source>
        <dbReference type="Proteomes" id="UP000246991"/>
    </source>
</evidence>
<proteinExistence type="predicted"/>
<feature type="region of interest" description="Disordered" evidence="1">
    <location>
        <begin position="21"/>
        <end position="62"/>
    </location>
</feature>
<accession>A0A317SPF9</accession>
<dbReference type="EMBL" id="PYWC01000035">
    <property type="protein sequence ID" value="PWW76309.1"/>
    <property type="molecule type" value="Genomic_DNA"/>
</dbReference>
<feature type="compositionally biased region" description="Low complexity" evidence="1">
    <location>
        <begin position="29"/>
        <end position="45"/>
    </location>
</feature>
<evidence type="ECO:0000256" key="2">
    <source>
        <dbReference type="SAM" id="SignalP"/>
    </source>
</evidence>